<evidence type="ECO:0000313" key="4">
    <source>
        <dbReference type="Proteomes" id="UP001153636"/>
    </source>
</evidence>
<evidence type="ECO:0000313" key="3">
    <source>
        <dbReference type="EMBL" id="CAH1110856.1"/>
    </source>
</evidence>
<keyword evidence="1" id="KW-1133">Transmembrane helix</keyword>
<dbReference type="EMBL" id="OV651817">
    <property type="protein sequence ID" value="CAH1110856.1"/>
    <property type="molecule type" value="Genomic_DNA"/>
</dbReference>
<dbReference type="SUPFAM" id="SSF54001">
    <property type="entry name" value="Cysteine proteinases"/>
    <property type="match status" value="1"/>
</dbReference>
<gene>
    <name evidence="3" type="ORF">PSYICH_LOCUS11381</name>
</gene>
<protein>
    <recommendedName>
        <fullName evidence="2">Cathepsin propeptide inhibitor domain-containing protein</fullName>
    </recommendedName>
</protein>
<dbReference type="AlphaFoldDB" id="A0A9P0GHD2"/>
<keyword evidence="1" id="KW-0812">Transmembrane</keyword>
<accession>A0A9P0GHD2</accession>
<evidence type="ECO:0000256" key="1">
    <source>
        <dbReference type="SAM" id="Phobius"/>
    </source>
</evidence>
<name>A0A9P0GHD2_9CUCU</name>
<evidence type="ECO:0000259" key="2">
    <source>
        <dbReference type="SMART" id="SM00848"/>
    </source>
</evidence>
<keyword evidence="1" id="KW-0472">Membrane</keyword>
<sequence>MTYQLQQHHHWGGKHPLGLEGSKMNAIVLLIIAVTGVCSLETGKLWKQYKVNFQKKYSNEQEENKRFTIFQEKICEIQEHNDRYNKEEVSCYMGINQFSDLTHE</sequence>
<reference evidence="3" key="1">
    <citation type="submission" date="2022-01" db="EMBL/GenBank/DDBJ databases">
        <authorList>
            <person name="King R."/>
        </authorList>
    </citation>
    <scope>NUCLEOTIDE SEQUENCE</scope>
</reference>
<dbReference type="Pfam" id="PF08246">
    <property type="entry name" value="Inhibitor_I29"/>
    <property type="match status" value="1"/>
</dbReference>
<feature type="domain" description="Cathepsin propeptide inhibitor" evidence="2">
    <location>
        <begin position="46"/>
        <end position="104"/>
    </location>
</feature>
<dbReference type="InterPro" id="IPR038765">
    <property type="entry name" value="Papain-like_cys_pep_sf"/>
</dbReference>
<organism evidence="3 4">
    <name type="scientific">Psylliodes chrysocephalus</name>
    <dbReference type="NCBI Taxonomy" id="3402493"/>
    <lineage>
        <taxon>Eukaryota</taxon>
        <taxon>Metazoa</taxon>
        <taxon>Ecdysozoa</taxon>
        <taxon>Arthropoda</taxon>
        <taxon>Hexapoda</taxon>
        <taxon>Insecta</taxon>
        <taxon>Pterygota</taxon>
        <taxon>Neoptera</taxon>
        <taxon>Endopterygota</taxon>
        <taxon>Coleoptera</taxon>
        <taxon>Polyphaga</taxon>
        <taxon>Cucujiformia</taxon>
        <taxon>Chrysomeloidea</taxon>
        <taxon>Chrysomelidae</taxon>
        <taxon>Galerucinae</taxon>
        <taxon>Alticini</taxon>
        <taxon>Psylliodes</taxon>
    </lineage>
</organism>
<dbReference type="Gene3D" id="1.10.287.2250">
    <property type="match status" value="1"/>
</dbReference>
<dbReference type="SMART" id="SM00848">
    <property type="entry name" value="Inhibitor_I29"/>
    <property type="match status" value="1"/>
</dbReference>
<keyword evidence="4" id="KW-1185">Reference proteome</keyword>
<dbReference type="OrthoDB" id="5855924at2759"/>
<dbReference type="InterPro" id="IPR013201">
    <property type="entry name" value="Prot_inhib_I29"/>
</dbReference>
<dbReference type="Proteomes" id="UP001153636">
    <property type="component" value="Chromosome 5"/>
</dbReference>
<feature type="transmembrane region" description="Helical" evidence="1">
    <location>
        <begin position="26"/>
        <end position="46"/>
    </location>
</feature>
<proteinExistence type="predicted"/>